<protein>
    <submittedName>
        <fullName evidence="1">Uncharacterized protein</fullName>
    </submittedName>
</protein>
<name>A0ABU6MHY9_9BACI</name>
<proteinExistence type="predicted"/>
<dbReference type="RefSeq" id="WP_198160209.1">
    <property type="nucleotide sequence ID" value="NZ_JARMAB010000021.1"/>
</dbReference>
<gene>
    <name evidence="1" type="ORF">P4T90_14700</name>
</gene>
<comment type="caution">
    <text evidence="1">The sequence shown here is derived from an EMBL/GenBank/DDBJ whole genome shotgun (WGS) entry which is preliminary data.</text>
</comment>
<dbReference type="Proteomes" id="UP001341444">
    <property type="component" value="Unassembled WGS sequence"/>
</dbReference>
<accession>A0ABU6MHY9</accession>
<evidence type="ECO:0000313" key="2">
    <source>
        <dbReference type="Proteomes" id="UP001341444"/>
    </source>
</evidence>
<keyword evidence="2" id="KW-1185">Reference proteome</keyword>
<reference evidence="1 2" key="1">
    <citation type="submission" date="2023-03" db="EMBL/GenBank/DDBJ databases">
        <title>Bacillus Genome Sequencing.</title>
        <authorList>
            <person name="Dunlap C."/>
        </authorList>
    </citation>
    <scope>NUCLEOTIDE SEQUENCE [LARGE SCALE GENOMIC DNA]</scope>
    <source>
        <strain evidence="1 2">B-23453</strain>
    </source>
</reference>
<sequence>MKRIKHRSAENTEFGMEFGDINADKFFELPFNRDKEKEDKKSKKPKKK</sequence>
<organism evidence="1 2">
    <name type="scientific">Heyndrickxia acidicola</name>
    <dbReference type="NCBI Taxonomy" id="209389"/>
    <lineage>
        <taxon>Bacteria</taxon>
        <taxon>Bacillati</taxon>
        <taxon>Bacillota</taxon>
        <taxon>Bacilli</taxon>
        <taxon>Bacillales</taxon>
        <taxon>Bacillaceae</taxon>
        <taxon>Heyndrickxia</taxon>
    </lineage>
</organism>
<dbReference type="EMBL" id="JARMAB010000021">
    <property type="protein sequence ID" value="MED1204295.1"/>
    <property type="molecule type" value="Genomic_DNA"/>
</dbReference>
<evidence type="ECO:0000313" key="1">
    <source>
        <dbReference type="EMBL" id="MED1204295.1"/>
    </source>
</evidence>